<accession>D5A7V2</accession>
<reference evidence="3" key="1">
    <citation type="submission" date="2010-04" db="EMBL/GenBank/DDBJ databases">
        <authorList>
            <person name="Reid K.E."/>
            <person name="Liao N."/>
            <person name="Chan S."/>
            <person name="Docking R."/>
            <person name="Taylor G."/>
            <person name="Moore R."/>
            <person name="Mayo M."/>
            <person name="Munro S."/>
            <person name="King J."/>
            <person name="Yanchuk A."/>
            <person name="Holt R."/>
            <person name="Jones S."/>
            <person name="Marra M."/>
            <person name="Ritland C.E."/>
            <person name="Ritland K."/>
            <person name="Bohlmann J."/>
        </authorList>
    </citation>
    <scope>NUCLEOTIDE SEQUENCE</scope>
    <source>
        <tissue evidence="3">Buds collected with no treatment. Collection October 2007</tissue>
    </source>
</reference>
<evidence type="ECO:0000256" key="1">
    <source>
        <dbReference type="SAM" id="Coils"/>
    </source>
</evidence>
<evidence type="ECO:0000313" key="3">
    <source>
        <dbReference type="EMBL" id="ADE75621.1"/>
    </source>
</evidence>
<name>D5A7V2_PICSI</name>
<dbReference type="AlphaFoldDB" id="D5A7V2"/>
<protein>
    <submittedName>
        <fullName evidence="3">Uncharacterized protein</fullName>
    </submittedName>
</protein>
<proteinExistence type="evidence at transcript level"/>
<dbReference type="EMBL" id="BT122232">
    <property type="protein sequence ID" value="ADE75621.1"/>
    <property type="molecule type" value="mRNA"/>
</dbReference>
<feature type="coiled-coil region" evidence="1">
    <location>
        <begin position="12"/>
        <end position="70"/>
    </location>
</feature>
<organism evidence="3">
    <name type="scientific">Picea sitchensis</name>
    <name type="common">Sitka spruce</name>
    <name type="synonym">Pinus sitchensis</name>
    <dbReference type="NCBI Taxonomy" id="3332"/>
    <lineage>
        <taxon>Eukaryota</taxon>
        <taxon>Viridiplantae</taxon>
        <taxon>Streptophyta</taxon>
        <taxon>Embryophyta</taxon>
        <taxon>Tracheophyta</taxon>
        <taxon>Spermatophyta</taxon>
        <taxon>Pinopsida</taxon>
        <taxon>Pinidae</taxon>
        <taxon>Conifers I</taxon>
        <taxon>Pinales</taxon>
        <taxon>Pinaceae</taxon>
        <taxon>Picea</taxon>
    </lineage>
</organism>
<keyword evidence="1" id="KW-0175">Coiled coil</keyword>
<feature type="region of interest" description="Disordered" evidence="2">
    <location>
        <begin position="76"/>
        <end position="95"/>
    </location>
</feature>
<sequence length="95" mass="10828">MEEESYKKQLFMSEMQKKSQKLEESLAIARKTALQRRKQLKKLQNCFLQFKDYSEKLKSCEQELQLLVDASVLELNGSDDGGDEDGHTANANGNA</sequence>
<evidence type="ECO:0000256" key="2">
    <source>
        <dbReference type="SAM" id="MobiDB-lite"/>
    </source>
</evidence>